<accession>L0DX39</accession>
<reference evidence="2" key="1">
    <citation type="submission" date="2015-12" db="EMBL/GenBank/DDBJ databases">
        <authorList>
            <person name="Tikhonova T.V."/>
            <person name="Pavlov A.R."/>
            <person name="Beletsky A.V."/>
            <person name="Mardanov A.V."/>
            <person name="Sorokin D.Y."/>
            <person name="Ravin N.V."/>
            <person name="Popov V.O."/>
        </authorList>
    </citation>
    <scope>NUCLEOTIDE SEQUENCE</scope>
    <source>
        <strain evidence="2">DSM 14787</strain>
    </source>
</reference>
<sequence>MREQRECEHGRGEEPRGKQRAPRLIIAAVRGTLNGSMVSMREQGLQP</sequence>
<dbReference type="RefSeq" id="WP_015258657.1">
    <property type="nucleotide sequence ID" value="NC_019902.2"/>
</dbReference>
<protein>
    <submittedName>
        <fullName evidence="2">Uncharacterized protein</fullName>
    </submittedName>
</protein>
<keyword evidence="3" id="KW-1185">Reference proteome</keyword>
<gene>
    <name evidence="2" type="ordered locus">TVNIR_1869</name>
</gene>
<evidence type="ECO:0000313" key="3">
    <source>
        <dbReference type="Proteomes" id="UP000010809"/>
    </source>
</evidence>
<dbReference type="AlphaFoldDB" id="L0DX39"/>
<organism evidence="2 3">
    <name type="scientific">Thioalkalivibrio nitratireducens (strain DSM 14787 / UNIQEM 213 / ALEN2)</name>
    <dbReference type="NCBI Taxonomy" id="1255043"/>
    <lineage>
        <taxon>Bacteria</taxon>
        <taxon>Pseudomonadati</taxon>
        <taxon>Pseudomonadota</taxon>
        <taxon>Gammaproteobacteria</taxon>
        <taxon>Chromatiales</taxon>
        <taxon>Ectothiorhodospiraceae</taxon>
        <taxon>Thioalkalivibrio</taxon>
    </lineage>
</organism>
<name>L0DX39_THIND</name>
<proteinExistence type="predicted"/>
<dbReference type="HOGENOM" id="CLU_3174292_0_0_6"/>
<evidence type="ECO:0000313" key="2">
    <source>
        <dbReference type="EMBL" id="AGA33530.1"/>
    </source>
</evidence>
<feature type="region of interest" description="Disordered" evidence="1">
    <location>
        <begin position="1"/>
        <end position="22"/>
    </location>
</feature>
<dbReference type="PATRIC" id="fig|1255043.3.peg.1892"/>
<feature type="compositionally biased region" description="Basic and acidic residues" evidence="1">
    <location>
        <begin position="1"/>
        <end position="17"/>
    </location>
</feature>
<dbReference type="KEGG" id="tni:TVNIR_1869"/>
<dbReference type="EMBL" id="CP003989">
    <property type="protein sequence ID" value="AGA33530.1"/>
    <property type="molecule type" value="Genomic_DNA"/>
</dbReference>
<dbReference type="Proteomes" id="UP000010809">
    <property type="component" value="Chromosome"/>
</dbReference>
<evidence type="ECO:0000256" key="1">
    <source>
        <dbReference type="SAM" id="MobiDB-lite"/>
    </source>
</evidence>